<evidence type="ECO:0000313" key="3">
    <source>
        <dbReference type="Proteomes" id="UP000719766"/>
    </source>
</evidence>
<dbReference type="Proteomes" id="UP000719766">
    <property type="component" value="Unassembled WGS sequence"/>
</dbReference>
<dbReference type="RefSeq" id="XP_041162316.1">
    <property type="nucleotide sequence ID" value="XM_041306256.1"/>
</dbReference>
<organism evidence="2 3">
    <name type="scientific">Suillus plorans</name>
    <dbReference type="NCBI Taxonomy" id="116603"/>
    <lineage>
        <taxon>Eukaryota</taxon>
        <taxon>Fungi</taxon>
        <taxon>Dikarya</taxon>
        <taxon>Basidiomycota</taxon>
        <taxon>Agaricomycotina</taxon>
        <taxon>Agaricomycetes</taxon>
        <taxon>Agaricomycetidae</taxon>
        <taxon>Boletales</taxon>
        <taxon>Suillineae</taxon>
        <taxon>Suillaceae</taxon>
        <taxon>Suillus</taxon>
    </lineage>
</organism>
<proteinExistence type="predicted"/>
<keyword evidence="3" id="KW-1185">Reference proteome</keyword>
<name>A0A9P7DKG6_9AGAM</name>
<dbReference type="OrthoDB" id="2506088at2759"/>
<evidence type="ECO:0000256" key="1">
    <source>
        <dbReference type="SAM" id="MobiDB-lite"/>
    </source>
</evidence>
<protein>
    <submittedName>
        <fullName evidence="2">Uncharacterized protein</fullName>
    </submittedName>
</protein>
<dbReference type="PANTHER" id="PTHR31912">
    <property type="entry name" value="IP13529P"/>
    <property type="match status" value="1"/>
</dbReference>
<accession>A0A9P7DKG6</accession>
<feature type="compositionally biased region" description="Low complexity" evidence="1">
    <location>
        <begin position="1151"/>
        <end position="1162"/>
    </location>
</feature>
<sequence length="1438" mass="160219">MSSMLQAIDGIILQFRGASQVVCNVCPKRDNALRTMHPKHVWKHIDTGIHQRHARIWASTCSKTPSKRQHHHHEAEPPPSPVDDGDNMFASSAMDIDNTVYTQEPHPIRSDHEIVPVADLWNTISSSPFYQANETYDLYEELQSALASGEQLFSMPLAPVSEEIGFDDETESNFGIELPDDCPLTTSCHVNLNSPVAPDNPTYPWPSKAFSEAQKKAVLSWAKELGARDVPSLYALNQCQESVRTLVGNPTEKITARSGNIFYLNNVGKAIAKDYANPLTRLAMQDYPEDGGKGMSQVFNGEKMLFERPSPPAAKDASGDYFIPERFFLASYTSTGDNSDKQLYALGRTVQRTEDGFIVSDEQEIIPTCNFRRSFREISANDDELACGLMESSRKYTKLVPNQLRTKSQGRMVYSVPLIVFMDDVSGNISKQWNKHHAIYMSNANLPPPMEMMSAMQESISKATESGVFTWDCKYEEEVMLELYGLFLGGDNPMQAEECSHAGLHCNYFCRTCEVGGTKEYKASDEGYKSIFAPGKLHTPAGTAEEIHAQFASALCSGASEKIKKSVASSGVKDTTTGYILETVVELGKKLRKRSAGIQAKPESKIKAILEKQLEDLLQGSKLEDAINPLLGIEVLLGVVKYFWGQSVYLLEKAKVLDVFQMRLDSIEKDGLNAPCLNADYICHYKGGLIGKHFKSLAQVMPYLIQDLLPRTVLDGWMSIGELIVYVWHTNIDDMEVYLAKLSRTIDDFLNVTAKCAPSILISKPKFHFLVHLPAYIRRFGPAILFSTERYKSFNHVFRLACIHSNRQGPSQDTCKVFARQDIIKHMVTGGYWFDNASKKWVQAGDAVLSYLDEHPEQAQLLGICTREPPATGTGQLKKVAIKNGRPIPAKPVLWTATHCAKALELPQPAHHTQYHHGISLILGNDIGRIREILISNSRKVVQHVTIQKLAFGPALHPLLHIPTLELTEHEVVISPQDIVCIVNVQHDCVKSQCSDVSQCHIRQERTETARTKSIFQHKSSPFYLLNAYSIHNYAQIQLVIPQLLRETPLRVSDAADVCLAAARQIQEKKVAKNSGETSGTEPASAPPAAFDCPATKAASKSKKTQKAKEKAPQPQANPQQCTIIQAAASSSYHIPTPHTAPATSHSSHIPSLSPAPALVPSHLRSLHPPTTVPLQWQQSPVYSYRAPPSHHPLQPPPTVLTWQTSPAPGPSRPLSSHPWPLNSPSIVPPMYAGQYVVPPYQHSLGFPLQPLADGTRLSFDKFVLKILPSVFEVRQVRPSLSLKFFLQRSSSSFLVFEIFPPVFEVSQVCLFVFPPAFEAHQISVFVFEIFPPAFKVSQFFLQHLRFPSVFVFEVFPPAFKVSQHSSSSFLVFEIFLQRSSSAFLVFEVLPPAFEARQRSSSAFLVFEVLPPVFEARQVRLFVFEIFPPALKFVLPSL</sequence>
<dbReference type="EMBL" id="JABBWE010000017">
    <property type="protein sequence ID" value="KAG1797045.1"/>
    <property type="molecule type" value="Genomic_DNA"/>
</dbReference>
<dbReference type="PANTHER" id="PTHR31912:SF34">
    <property type="entry name" value="NOTOCHORD-RELATED PROTEIN"/>
    <property type="match status" value="1"/>
</dbReference>
<evidence type="ECO:0000313" key="2">
    <source>
        <dbReference type="EMBL" id="KAG1797045.1"/>
    </source>
</evidence>
<gene>
    <name evidence="2" type="ORF">HD556DRAFT_1441210</name>
</gene>
<dbReference type="GeneID" id="64600020"/>
<feature type="region of interest" description="Disordered" evidence="1">
    <location>
        <begin position="1070"/>
        <end position="1120"/>
    </location>
</feature>
<feature type="region of interest" description="Disordered" evidence="1">
    <location>
        <begin position="61"/>
        <end position="89"/>
    </location>
</feature>
<feature type="region of interest" description="Disordered" evidence="1">
    <location>
        <begin position="1134"/>
        <end position="1173"/>
    </location>
</feature>
<comment type="caution">
    <text evidence="2">The sequence shown here is derived from an EMBL/GenBank/DDBJ whole genome shotgun (WGS) entry which is preliminary data.</text>
</comment>
<reference evidence="2" key="1">
    <citation type="journal article" date="2020" name="New Phytol.">
        <title>Comparative genomics reveals dynamic genome evolution in host specialist ectomycorrhizal fungi.</title>
        <authorList>
            <person name="Lofgren L.A."/>
            <person name="Nguyen N.H."/>
            <person name="Vilgalys R."/>
            <person name="Ruytinx J."/>
            <person name="Liao H.L."/>
            <person name="Branco S."/>
            <person name="Kuo A."/>
            <person name="LaButti K."/>
            <person name="Lipzen A."/>
            <person name="Andreopoulos W."/>
            <person name="Pangilinan J."/>
            <person name="Riley R."/>
            <person name="Hundley H."/>
            <person name="Na H."/>
            <person name="Barry K."/>
            <person name="Grigoriev I.V."/>
            <person name="Stajich J.E."/>
            <person name="Kennedy P.G."/>
        </authorList>
    </citation>
    <scope>NUCLEOTIDE SEQUENCE</scope>
    <source>
        <strain evidence="2">S12</strain>
    </source>
</reference>